<dbReference type="GeneID" id="63911787"/>
<evidence type="ECO:0008006" key="3">
    <source>
        <dbReference type="Google" id="ProtNLM"/>
    </source>
</evidence>
<sequence>MAVRGIRNPYEGKFAPAGQQIVTRGSLEAETVQTGELATAFADNETKNAVSSIAAAVSGIAGAGVADIRARIEGIVGGLLANTETLVEHTEAIAELADVALAGSAITPLYASNLDEMASAPRQACIGWSGASAGSHTHGTTGSGSAGAHTHTATTFLPTFQPNAPSFSNAGTVYYTPVYVDRAGIPTHIRFIGGADGSFIFDDIDDFRVDLCVYNPTTGNVEKVTDNGNLRAIGTSSQSELKVEFQLGEENRAAPGHLLFVAHQQIAPGLVQKARSIAYAPYAGVARGADVLVRFPCYRTSGTLSAVPSSIALSSLVGVTTMCPWYGIGMSL</sequence>
<reference evidence="1 2" key="1">
    <citation type="submission" date="2020-10" db="EMBL/GenBank/DDBJ databases">
        <authorList>
            <person name="Tina S.-P."/>
            <person name="Abby P."/>
            <person name="Briggs L.A."/>
            <person name="Washington J.M."/>
            <person name="Garlena R.A."/>
            <person name="Russell D.A."/>
            <person name="Pope W.H."/>
            <person name="Jacobs-Sera D."/>
            <person name="Hatfull G.F."/>
        </authorList>
    </citation>
    <scope>NUCLEOTIDE SEQUENCE [LARGE SCALE GENOMIC DNA]</scope>
</reference>
<keyword evidence="2" id="KW-1185">Reference proteome</keyword>
<dbReference type="Proteomes" id="UP000596151">
    <property type="component" value="Segment"/>
</dbReference>
<dbReference type="RefSeq" id="YP_010051047.1">
    <property type="nucleotide sequence ID" value="NC_054437.1"/>
</dbReference>
<evidence type="ECO:0000313" key="1">
    <source>
        <dbReference type="EMBL" id="QQM15120.1"/>
    </source>
</evidence>
<protein>
    <recommendedName>
        <fullName evidence="3">Minor tail protein</fullName>
    </recommendedName>
</protein>
<name>A0A7T7GTF2_9CAUD</name>
<organism evidence="1 2">
    <name type="scientific">Gordonia phage TinaLin</name>
    <dbReference type="NCBI Taxonomy" id="2797324"/>
    <lineage>
        <taxon>Viruses</taxon>
        <taxon>Duplodnaviria</taxon>
        <taxon>Heunggongvirae</taxon>
        <taxon>Uroviricota</taxon>
        <taxon>Caudoviricetes</taxon>
        <taxon>Ruthgordonvirinae</taxon>
        <taxon>Tinalinvirus</taxon>
        <taxon>Tinalinvirus tinalin</taxon>
    </lineage>
</organism>
<evidence type="ECO:0000313" key="2">
    <source>
        <dbReference type="Proteomes" id="UP000596151"/>
    </source>
</evidence>
<proteinExistence type="predicted"/>
<dbReference type="KEGG" id="vg:63911787"/>
<dbReference type="EMBL" id="MW132713">
    <property type="protein sequence ID" value="QQM15120.1"/>
    <property type="molecule type" value="Genomic_DNA"/>
</dbReference>
<gene>
    <name evidence="1" type="primary">31</name>
    <name evidence="1" type="ORF">SEA_TINALIN_31</name>
</gene>
<accession>A0A7T7GTF2</accession>